<dbReference type="Proteomes" id="UP001213000">
    <property type="component" value="Unassembled WGS sequence"/>
</dbReference>
<feature type="region of interest" description="Disordered" evidence="1">
    <location>
        <begin position="341"/>
        <end position="391"/>
    </location>
</feature>
<evidence type="ECO:0000313" key="3">
    <source>
        <dbReference type="Proteomes" id="UP001213000"/>
    </source>
</evidence>
<reference evidence="2" key="1">
    <citation type="submission" date="2022-07" db="EMBL/GenBank/DDBJ databases">
        <title>Genome Sequence of Leucocoprinus birnbaumii.</title>
        <authorList>
            <person name="Buettner E."/>
        </authorList>
    </citation>
    <scope>NUCLEOTIDE SEQUENCE</scope>
    <source>
        <strain evidence="2">VT141</strain>
    </source>
</reference>
<sequence length="934" mass="104958">MSTWRKSEIASSYPWKCDFVLRHDELQKGLNEFGYKVEHKLAKNNVFLSLVADHGNLAKENRDQTTRALRALTGYRVIDALAAAFLKEPKRSSHVECNLSPAMTALVESSRSKSWVDSLGLTTGREIDWKGLTESARAANGIQETIPAFPETVSARSLLEYAVGRSKQGNHSLVLSNLTIAAMSLRYLSEMEDPYVPERPEEFLKGLKLSGTVIGVKKGMHFLAPLLVAVGVSPCLLLGHQDFVHTAVAAANITRLWFRGYWERSPVTEQLERSTWEAICMIAFGRKTPEEALGYIVDCIPSEIQNIAPSKILFTRKPREKRAAVEDTAFAMMDVDVPRAPSPMQVDVPRAPSPMQVNEPISDEHVSDDDEDASEIPGLPERPSQPPISEEDVKSLLDKLPRCKIARDQKVFRKEGERVWHLKDMVYQDRKWDFECVCSSAERAKELSEVVRRLEHGTKIRVETIAGADYKTQPVEKLLQVWKEGHIFVYDEVEARKAHDVSKLSVLEVVDILPGGDRQTMIIEGDQYLWSCSCCADNSSDQGGERGKLVRATVGDVGDMWMQSGASRRMFRSTEIPHTNTEPGWSLENRIAMEEECWKVSQRSSHRALASYWVASKYASWGPIVEGSGLATRLEVKTGVAVCVVGDYRDEDQALAVVLKKGMTLMLKPNTPYRIYMREAGVIYKDNFLAWTTLDRSAIGVMKTFFAGSAFPNSPDDDIREVINWMKVREQAEVAHDWMRGIAGTLVKVNEPRGWTARPGHFRQLIPDIAKNNDDFGMALVVCANLFFGSALYPGDYISLDMREKMMHGRDLGRCLIAQMEQLLRVSVDDKEMDNWAYYFIATCAMGAIIAVDNQGSVVKRKELEARVAILAYECPKFKQGLKLARRVGIDLGIKLIGTKSGADTSVVHLRHTLGYSALEWFKLSRYKRYEVGE</sequence>
<organism evidence="2 3">
    <name type="scientific">Leucocoprinus birnbaumii</name>
    <dbReference type="NCBI Taxonomy" id="56174"/>
    <lineage>
        <taxon>Eukaryota</taxon>
        <taxon>Fungi</taxon>
        <taxon>Dikarya</taxon>
        <taxon>Basidiomycota</taxon>
        <taxon>Agaricomycotina</taxon>
        <taxon>Agaricomycetes</taxon>
        <taxon>Agaricomycetidae</taxon>
        <taxon>Agaricales</taxon>
        <taxon>Agaricineae</taxon>
        <taxon>Agaricaceae</taxon>
        <taxon>Leucocoprinus</taxon>
    </lineage>
</organism>
<comment type="caution">
    <text evidence="2">The sequence shown here is derived from an EMBL/GenBank/DDBJ whole genome shotgun (WGS) entry which is preliminary data.</text>
</comment>
<evidence type="ECO:0000313" key="2">
    <source>
        <dbReference type="EMBL" id="KAJ3571651.1"/>
    </source>
</evidence>
<accession>A0AAD5VYU5</accession>
<keyword evidence="3" id="KW-1185">Reference proteome</keyword>
<protein>
    <submittedName>
        <fullName evidence="2">Uncharacterized protein</fullName>
    </submittedName>
</protein>
<dbReference type="AlphaFoldDB" id="A0AAD5VYU5"/>
<gene>
    <name evidence="2" type="ORF">NP233_g3626</name>
</gene>
<proteinExistence type="predicted"/>
<name>A0AAD5VYU5_9AGAR</name>
<evidence type="ECO:0000256" key="1">
    <source>
        <dbReference type="SAM" id="MobiDB-lite"/>
    </source>
</evidence>
<dbReference type="EMBL" id="JANIEX010000176">
    <property type="protein sequence ID" value="KAJ3571651.1"/>
    <property type="molecule type" value="Genomic_DNA"/>
</dbReference>